<evidence type="ECO:0000256" key="4">
    <source>
        <dbReference type="ARBA" id="ARBA00022475"/>
    </source>
</evidence>
<keyword evidence="4" id="KW-1003">Cell membrane</keyword>
<comment type="similarity">
    <text evidence="2">Belongs to the SWEET sugar transporter family.</text>
</comment>
<evidence type="ECO:0000256" key="5">
    <source>
        <dbReference type="ARBA" id="ARBA00022597"/>
    </source>
</evidence>
<keyword evidence="3" id="KW-0813">Transport</keyword>
<keyword evidence="12" id="KW-1185">Reference proteome</keyword>
<evidence type="ECO:0000256" key="1">
    <source>
        <dbReference type="ARBA" id="ARBA00004651"/>
    </source>
</evidence>
<dbReference type="PANTHER" id="PTHR10791">
    <property type="entry name" value="RAG1-ACTIVATING PROTEIN 1"/>
    <property type="match status" value="1"/>
</dbReference>
<comment type="subcellular location">
    <subcellularLocation>
        <location evidence="1">Cell membrane</location>
        <topology evidence="1">Multi-pass membrane protein</topology>
    </subcellularLocation>
</comment>
<feature type="transmembrane region" description="Helical" evidence="10">
    <location>
        <begin position="6"/>
        <end position="25"/>
    </location>
</feature>
<accession>A0ABR2WPD8</accession>
<dbReference type="EMBL" id="JASJQH010000653">
    <property type="protein sequence ID" value="KAK9763393.1"/>
    <property type="molecule type" value="Genomic_DNA"/>
</dbReference>
<feature type="transmembrane region" description="Helical" evidence="10">
    <location>
        <begin position="117"/>
        <end position="138"/>
    </location>
</feature>
<keyword evidence="7" id="KW-0677">Repeat</keyword>
<protein>
    <submittedName>
        <fullName evidence="11">Sugar transporter</fullName>
    </submittedName>
</protein>
<comment type="caution">
    <text evidence="11">The sequence shown here is derived from an EMBL/GenBank/DDBJ whole genome shotgun (WGS) entry which is preliminary data.</text>
</comment>
<dbReference type="InterPro" id="IPR004316">
    <property type="entry name" value="SWEET_rpt"/>
</dbReference>
<evidence type="ECO:0000256" key="8">
    <source>
        <dbReference type="ARBA" id="ARBA00022989"/>
    </source>
</evidence>
<dbReference type="InterPro" id="IPR047664">
    <property type="entry name" value="SWEET"/>
</dbReference>
<keyword evidence="6 10" id="KW-0812">Transmembrane</keyword>
<dbReference type="Gene3D" id="1.20.1280.290">
    <property type="match status" value="2"/>
</dbReference>
<evidence type="ECO:0000256" key="7">
    <source>
        <dbReference type="ARBA" id="ARBA00022737"/>
    </source>
</evidence>
<keyword evidence="8 10" id="KW-1133">Transmembrane helix</keyword>
<evidence type="ECO:0000313" key="11">
    <source>
        <dbReference type="EMBL" id="KAK9763393.1"/>
    </source>
</evidence>
<keyword evidence="5 11" id="KW-0762">Sugar transport</keyword>
<feature type="transmembrane region" description="Helical" evidence="10">
    <location>
        <begin position="179"/>
        <end position="200"/>
    </location>
</feature>
<sequence>MLLILSVSATIFTLAMFFSSLSIGWRFVKKRKTGSISVYPFLATFINCLLWLQYGILREDVVLIIVNAVGILTSGICTLVYHHYTVKKDHVENRILLLIIFICGFLLHIKHLTAERAVTVLGLSSSLASICMYAAPLITTSKVISTGSTASLSLPLSSTSFINCVLWFAYGYALNDHFIVIPNALGALLAGSQLALFVIYGRSIEQEGTLHDM</sequence>
<organism evidence="11 12">
    <name type="scientific">Basidiobolus ranarum</name>
    <dbReference type="NCBI Taxonomy" id="34480"/>
    <lineage>
        <taxon>Eukaryota</taxon>
        <taxon>Fungi</taxon>
        <taxon>Fungi incertae sedis</taxon>
        <taxon>Zoopagomycota</taxon>
        <taxon>Entomophthoromycotina</taxon>
        <taxon>Basidiobolomycetes</taxon>
        <taxon>Basidiobolales</taxon>
        <taxon>Basidiobolaceae</taxon>
        <taxon>Basidiobolus</taxon>
    </lineage>
</organism>
<feature type="transmembrane region" description="Helical" evidence="10">
    <location>
        <begin position="37"/>
        <end position="56"/>
    </location>
</feature>
<reference evidence="11 12" key="1">
    <citation type="submission" date="2023-04" db="EMBL/GenBank/DDBJ databases">
        <title>Genome of Basidiobolus ranarum AG-B5.</title>
        <authorList>
            <person name="Stajich J.E."/>
            <person name="Carter-House D."/>
            <person name="Gryganskyi A."/>
        </authorList>
    </citation>
    <scope>NUCLEOTIDE SEQUENCE [LARGE SCALE GENOMIC DNA]</scope>
    <source>
        <strain evidence="11 12">AG-B5</strain>
    </source>
</reference>
<evidence type="ECO:0000256" key="10">
    <source>
        <dbReference type="SAM" id="Phobius"/>
    </source>
</evidence>
<gene>
    <name evidence="11" type="primary">swt-4_2</name>
    <name evidence="11" type="ORF">K7432_009976</name>
</gene>
<evidence type="ECO:0000256" key="6">
    <source>
        <dbReference type="ARBA" id="ARBA00022692"/>
    </source>
</evidence>
<evidence type="ECO:0000256" key="3">
    <source>
        <dbReference type="ARBA" id="ARBA00022448"/>
    </source>
</evidence>
<name>A0ABR2WPD8_9FUNG</name>
<proteinExistence type="inferred from homology"/>
<feature type="transmembrane region" description="Helical" evidence="10">
    <location>
        <begin position="62"/>
        <end position="81"/>
    </location>
</feature>
<evidence type="ECO:0000313" key="12">
    <source>
        <dbReference type="Proteomes" id="UP001479436"/>
    </source>
</evidence>
<dbReference type="Proteomes" id="UP001479436">
    <property type="component" value="Unassembled WGS sequence"/>
</dbReference>
<dbReference type="PANTHER" id="PTHR10791:SF30">
    <property type="entry name" value="SUGAR TRANSPORTER SWEET1"/>
    <property type="match status" value="1"/>
</dbReference>
<feature type="transmembrane region" description="Helical" evidence="10">
    <location>
        <begin position="150"/>
        <end position="173"/>
    </location>
</feature>
<evidence type="ECO:0000256" key="2">
    <source>
        <dbReference type="ARBA" id="ARBA00007809"/>
    </source>
</evidence>
<keyword evidence="9 10" id="KW-0472">Membrane</keyword>
<feature type="transmembrane region" description="Helical" evidence="10">
    <location>
        <begin position="93"/>
        <end position="111"/>
    </location>
</feature>
<evidence type="ECO:0000256" key="9">
    <source>
        <dbReference type="ARBA" id="ARBA00023136"/>
    </source>
</evidence>
<dbReference type="Pfam" id="PF03083">
    <property type="entry name" value="MtN3_slv"/>
    <property type="match status" value="2"/>
</dbReference>